<evidence type="ECO:0000256" key="2">
    <source>
        <dbReference type="ARBA" id="ARBA00022692"/>
    </source>
</evidence>
<organism evidence="6 7">
    <name type="scientific">Nesterenkonia rhizosphaerae</name>
    <dbReference type="NCBI Taxonomy" id="1348272"/>
    <lineage>
        <taxon>Bacteria</taxon>
        <taxon>Bacillati</taxon>
        <taxon>Actinomycetota</taxon>
        <taxon>Actinomycetes</taxon>
        <taxon>Micrococcales</taxon>
        <taxon>Micrococcaceae</taxon>
        <taxon>Nesterenkonia</taxon>
    </lineage>
</organism>
<dbReference type="EMBL" id="BAABLW010000007">
    <property type="protein sequence ID" value="GAA4921533.1"/>
    <property type="molecule type" value="Genomic_DNA"/>
</dbReference>
<gene>
    <name evidence="6" type="ORF">GCM10025790_17590</name>
</gene>
<name>A0ABP9FYD2_9MICC</name>
<dbReference type="InterPro" id="IPR019109">
    <property type="entry name" value="MamF_MmsF"/>
</dbReference>
<protein>
    <recommendedName>
        <fullName evidence="8">DUF4870 domain-containing protein</fullName>
    </recommendedName>
</protein>
<reference evidence="7" key="1">
    <citation type="journal article" date="2019" name="Int. J. Syst. Evol. Microbiol.">
        <title>The Global Catalogue of Microorganisms (GCM) 10K type strain sequencing project: providing services to taxonomists for standard genome sequencing and annotation.</title>
        <authorList>
            <consortium name="The Broad Institute Genomics Platform"/>
            <consortium name="The Broad Institute Genome Sequencing Center for Infectious Disease"/>
            <person name="Wu L."/>
            <person name="Ma J."/>
        </authorList>
    </citation>
    <scope>NUCLEOTIDE SEQUENCE [LARGE SCALE GENOMIC DNA]</scope>
    <source>
        <strain evidence="7">JCM 19129</strain>
    </source>
</reference>
<proteinExistence type="predicted"/>
<dbReference type="Pfam" id="PF09685">
    <property type="entry name" value="MamF_MmsF"/>
    <property type="match status" value="1"/>
</dbReference>
<keyword evidence="3 5" id="KW-1133">Transmembrane helix</keyword>
<comment type="subcellular location">
    <subcellularLocation>
        <location evidence="1">Membrane</location>
        <topology evidence="1">Multi-pass membrane protein</topology>
    </subcellularLocation>
</comment>
<comment type="caution">
    <text evidence="6">The sequence shown here is derived from an EMBL/GenBank/DDBJ whole genome shotgun (WGS) entry which is preliminary data.</text>
</comment>
<keyword evidence="7" id="KW-1185">Reference proteome</keyword>
<evidence type="ECO:0000256" key="3">
    <source>
        <dbReference type="ARBA" id="ARBA00022989"/>
    </source>
</evidence>
<evidence type="ECO:0000256" key="4">
    <source>
        <dbReference type="ARBA" id="ARBA00023136"/>
    </source>
</evidence>
<feature type="transmembrane region" description="Helical" evidence="5">
    <location>
        <begin position="64"/>
        <end position="82"/>
    </location>
</feature>
<dbReference type="Proteomes" id="UP001500368">
    <property type="component" value="Unassembled WGS sequence"/>
</dbReference>
<keyword evidence="4 5" id="KW-0472">Membrane</keyword>
<feature type="transmembrane region" description="Helical" evidence="5">
    <location>
        <begin position="20"/>
        <end position="44"/>
    </location>
</feature>
<keyword evidence="2 5" id="KW-0812">Transmembrane</keyword>
<evidence type="ECO:0000313" key="7">
    <source>
        <dbReference type="Proteomes" id="UP001500368"/>
    </source>
</evidence>
<evidence type="ECO:0000256" key="5">
    <source>
        <dbReference type="SAM" id="Phobius"/>
    </source>
</evidence>
<feature type="transmembrane region" description="Helical" evidence="5">
    <location>
        <begin position="88"/>
        <end position="105"/>
    </location>
</feature>
<evidence type="ECO:0000256" key="1">
    <source>
        <dbReference type="ARBA" id="ARBA00004141"/>
    </source>
</evidence>
<dbReference type="RefSeq" id="WP_044493227.1">
    <property type="nucleotide sequence ID" value="NZ_BAABLW010000007.1"/>
</dbReference>
<evidence type="ECO:0000313" key="6">
    <source>
        <dbReference type="EMBL" id="GAA4921533.1"/>
    </source>
</evidence>
<accession>A0ABP9FYD2</accession>
<sequence>MAEPQYGHSAPRPMTAGEEQGWGVGMHLGGLVLSWLVPVVLWLVFRERSRMLDDHGKEAVNWQITFFIFYVISVVLMLVLVGFVLLPLLYIVNVIFSILAALAAYRRQPFRYPFAIRLLK</sequence>
<evidence type="ECO:0008006" key="8">
    <source>
        <dbReference type="Google" id="ProtNLM"/>
    </source>
</evidence>